<feature type="transmembrane region" description="Helical" evidence="1">
    <location>
        <begin position="46"/>
        <end position="69"/>
    </location>
</feature>
<protein>
    <submittedName>
        <fullName evidence="2">Uncharacterized protein</fullName>
    </submittedName>
</protein>
<sequence>MKQFANLISGLLAAVLTAALQFSIGTLLVYSTPGMAALGPIVLFFGAWLSAIPATLLGLIVSAIVTWAARKMRCNVQYKYVLIWTLIFVYTVVLLLSSSVMTRNSSIDAAADKDREATLAFERVWVDIIRSKDSSRCDEISGFREAARQASAGYDAVYDFGLGSFPFESRYSLYASEPCRMILEGNYEFFSNSTSTADDIMPFFSNYQESAWLTIYNARGYEDCMSHEGLTLRFSLYNKEIPIREFCYVKKAMADKNSAYCGLLSVKRNSSIDDIFTKEGCLEVLNTTIPENSKATQWIPKYRRTVDNYLLVRYDGTPL</sequence>
<comment type="caution">
    <text evidence="2">The sequence shown here is derived from an EMBL/GenBank/DDBJ whole genome shotgun (WGS) entry which is preliminary data.</text>
</comment>
<gene>
    <name evidence="2" type="ORF">A3B31_02340</name>
</gene>
<evidence type="ECO:0000256" key="1">
    <source>
        <dbReference type="SAM" id="Phobius"/>
    </source>
</evidence>
<organism evidence="2 3">
    <name type="scientific">Candidatus Komeilibacteria bacterium RIFCSPLOWO2_01_FULL_53_11</name>
    <dbReference type="NCBI Taxonomy" id="1798552"/>
    <lineage>
        <taxon>Bacteria</taxon>
        <taxon>Candidatus Komeiliibacteriota</taxon>
    </lineage>
</organism>
<dbReference type="AlphaFoldDB" id="A0A1G2BT42"/>
<accession>A0A1G2BT42</accession>
<proteinExistence type="predicted"/>
<evidence type="ECO:0000313" key="3">
    <source>
        <dbReference type="Proteomes" id="UP000177349"/>
    </source>
</evidence>
<name>A0A1G2BT42_9BACT</name>
<keyword evidence="1" id="KW-0812">Transmembrane</keyword>
<reference evidence="2 3" key="1">
    <citation type="journal article" date="2016" name="Nat. Commun.">
        <title>Thousands of microbial genomes shed light on interconnected biogeochemical processes in an aquifer system.</title>
        <authorList>
            <person name="Anantharaman K."/>
            <person name="Brown C.T."/>
            <person name="Hug L.A."/>
            <person name="Sharon I."/>
            <person name="Castelle C.J."/>
            <person name="Probst A.J."/>
            <person name="Thomas B.C."/>
            <person name="Singh A."/>
            <person name="Wilkins M.J."/>
            <person name="Karaoz U."/>
            <person name="Brodie E.L."/>
            <person name="Williams K.H."/>
            <person name="Hubbard S.S."/>
            <person name="Banfield J.F."/>
        </authorList>
    </citation>
    <scope>NUCLEOTIDE SEQUENCE [LARGE SCALE GENOMIC DNA]</scope>
</reference>
<keyword evidence="1" id="KW-1133">Transmembrane helix</keyword>
<dbReference type="EMBL" id="MHKN01000043">
    <property type="protein sequence ID" value="OGY91397.1"/>
    <property type="molecule type" value="Genomic_DNA"/>
</dbReference>
<feature type="transmembrane region" description="Helical" evidence="1">
    <location>
        <begin position="81"/>
        <end position="101"/>
    </location>
</feature>
<dbReference type="Proteomes" id="UP000177349">
    <property type="component" value="Unassembled WGS sequence"/>
</dbReference>
<evidence type="ECO:0000313" key="2">
    <source>
        <dbReference type="EMBL" id="OGY91397.1"/>
    </source>
</evidence>
<keyword evidence="1" id="KW-0472">Membrane</keyword>